<feature type="non-terminal residue" evidence="2">
    <location>
        <position position="252"/>
    </location>
</feature>
<dbReference type="Gene3D" id="2.160.20.10">
    <property type="entry name" value="Single-stranded right-handed beta-helix, Pectin lyase-like"/>
    <property type="match status" value="1"/>
</dbReference>
<protein>
    <recommendedName>
        <fullName evidence="1">DUF1565 domain-containing protein</fullName>
    </recommendedName>
</protein>
<accession>A0A383AAQ3</accession>
<organism evidence="2">
    <name type="scientific">marine metagenome</name>
    <dbReference type="NCBI Taxonomy" id="408172"/>
    <lineage>
        <taxon>unclassified sequences</taxon>
        <taxon>metagenomes</taxon>
        <taxon>ecological metagenomes</taxon>
    </lineage>
</organism>
<name>A0A383AAQ3_9ZZZZ</name>
<feature type="non-terminal residue" evidence="2">
    <location>
        <position position="1"/>
    </location>
</feature>
<reference evidence="2" key="1">
    <citation type="submission" date="2018-05" db="EMBL/GenBank/DDBJ databases">
        <authorList>
            <person name="Lanie J.A."/>
            <person name="Ng W.-L."/>
            <person name="Kazmierczak K.M."/>
            <person name="Andrzejewski T.M."/>
            <person name="Davidsen T.M."/>
            <person name="Wayne K.J."/>
            <person name="Tettelin H."/>
            <person name="Glass J.I."/>
            <person name="Rusch D."/>
            <person name="Podicherti R."/>
            <person name="Tsui H.-C.T."/>
            <person name="Winkler M.E."/>
        </authorList>
    </citation>
    <scope>NUCLEOTIDE SEQUENCE</scope>
</reference>
<dbReference type="InterPro" id="IPR011050">
    <property type="entry name" value="Pectin_lyase_fold/virulence"/>
</dbReference>
<evidence type="ECO:0000313" key="2">
    <source>
        <dbReference type="EMBL" id="SVE04711.1"/>
    </source>
</evidence>
<dbReference type="SUPFAM" id="SSF51126">
    <property type="entry name" value="Pectin lyase-like"/>
    <property type="match status" value="1"/>
</dbReference>
<dbReference type="AlphaFoldDB" id="A0A383AAQ3"/>
<dbReference type="Pfam" id="PF07602">
    <property type="entry name" value="DUF1565"/>
    <property type="match status" value="1"/>
</dbReference>
<dbReference type="InterPro" id="IPR011459">
    <property type="entry name" value="DUF1565"/>
</dbReference>
<feature type="domain" description="DUF1565" evidence="1">
    <location>
        <begin position="84"/>
        <end position="239"/>
    </location>
</feature>
<dbReference type="EMBL" id="UINC01190515">
    <property type="protein sequence ID" value="SVE04711.1"/>
    <property type="molecule type" value="Genomic_DNA"/>
</dbReference>
<evidence type="ECO:0000259" key="1">
    <source>
        <dbReference type="Pfam" id="PF07602"/>
    </source>
</evidence>
<dbReference type="InterPro" id="IPR012334">
    <property type="entry name" value="Pectin_lyas_fold"/>
</dbReference>
<proteinExistence type="predicted"/>
<gene>
    <name evidence="2" type="ORF">METZ01_LOCUS457565</name>
</gene>
<sequence length="252" mass="25629">LAFSNSGGSVTADANGTFRQILPFGWSGVVTPTKISHTFEPASLAISSLSADSVGMAFSASRSNVLYVNSTATGSGDGSSWADAYTDLDEALRSEHPCSEVWVASGTYKPGVVRPAAFLLPPGIAVYGGFAGTESSLDERDVTTNATILSGDLGAAGVIADNAYHVVIPASGSTLDGFTIENGNASEIFSDDRGLGGALWGARIAFSVRNCTFSTNYANQKGGAVFLNDVNATFTSCTFSANTTGSTGSGGA</sequence>